<name>A0ABY3VM88_9MYCO</name>
<dbReference type="InterPro" id="IPR018062">
    <property type="entry name" value="HTH_AraC-typ_CS"/>
</dbReference>
<dbReference type="InterPro" id="IPR020449">
    <property type="entry name" value="Tscrpt_reg_AraC-type_HTH"/>
</dbReference>
<protein>
    <submittedName>
        <fullName evidence="5">AraC family transcriptional regulator</fullName>
    </submittedName>
</protein>
<organism evidence="5 6">
    <name type="scientific">Mycobacterium paraterrae</name>
    <dbReference type="NCBI Taxonomy" id="577492"/>
    <lineage>
        <taxon>Bacteria</taxon>
        <taxon>Bacillati</taxon>
        <taxon>Actinomycetota</taxon>
        <taxon>Actinomycetes</taxon>
        <taxon>Mycobacteriales</taxon>
        <taxon>Mycobacteriaceae</taxon>
        <taxon>Mycobacterium</taxon>
    </lineage>
</organism>
<dbReference type="EMBL" id="CP092488">
    <property type="protein sequence ID" value="UMB69732.1"/>
    <property type="molecule type" value="Genomic_DNA"/>
</dbReference>
<keyword evidence="1" id="KW-0805">Transcription regulation</keyword>
<dbReference type="Gene3D" id="1.10.10.60">
    <property type="entry name" value="Homeodomain-like"/>
    <property type="match status" value="2"/>
</dbReference>
<evidence type="ECO:0000259" key="4">
    <source>
        <dbReference type="PROSITE" id="PS01124"/>
    </source>
</evidence>
<reference evidence="5" key="1">
    <citation type="submission" date="2022-08" db="EMBL/GenBank/DDBJ databases">
        <title>Whole genome sequencing of non-tuberculosis mycobacteria type-strains.</title>
        <authorList>
            <person name="Igarashi Y."/>
            <person name="Osugi A."/>
            <person name="Mitarai S."/>
        </authorList>
    </citation>
    <scope>NUCLEOTIDE SEQUENCE</scope>
    <source>
        <strain evidence="5">DSM 45127</strain>
    </source>
</reference>
<dbReference type="RefSeq" id="WP_240261463.1">
    <property type="nucleotide sequence ID" value="NZ_CP092488.2"/>
</dbReference>
<dbReference type="Proteomes" id="UP001055336">
    <property type="component" value="Chromosome"/>
</dbReference>
<sequence length="328" mass="35711">MWDVECRGRCITKAEEEIAPGTRLVFPYRGVYVHAVGSRETVGDVNQLVIINDDEPYQVSHPVPGGDATLTLALNPAALLEIMPRQYRRRPDQAAFNRSGLPVDGAGQILAARLRQHLRRSVIDPLHAESLALELARHAVGSKASLALPYGDGARRAMANQVKLLLSSDPGRRWTLSEVANQVGVTPVYLTDAFRHVEGIPLYRYHLRLRLAAGLSVLGNTEDLTTLALTLGFTSHSHFTSAFRKAFGCTPSHFRRSIGGNAPRLTADTALNGHQGLSEVYISRTLATICVDHDESRTPVPRAGSRPECVADRCAREAGSCVKELVPG</sequence>
<evidence type="ECO:0000313" key="5">
    <source>
        <dbReference type="EMBL" id="UMB69732.1"/>
    </source>
</evidence>
<dbReference type="InterPro" id="IPR009057">
    <property type="entry name" value="Homeodomain-like_sf"/>
</dbReference>
<dbReference type="PROSITE" id="PS01124">
    <property type="entry name" value="HTH_ARAC_FAMILY_2"/>
    <property type="match status" value="1"/>
</dbReference>
<feature type="domain" description="HTH araC/xylS-type" evidence="4">
    <location>
        <begin position="160"/>
        <end position="257"/>
    </location>
</feature>
<accession>A0ABY3VM88</accession>
<dbReference type="InterPro" id="IPR018060">
    <property type="entry name" value="HTH_AraC"/>
</dbReference>
<evidence type="ECO:0000256" key="1">
    <source>
        <dbReference type="ARBA" id="ARBA00023015"/>
    </source>
</evidence>
<keyword evidence="6" id="KW-1185">Reference proteome</keyword>
<evidence type="ECO:0000256" key="3">
    <source>
        <dbReference type="ARBA" id="ARBA00023163"/>
    </source>
</evidence>
<dbReference type="InterPro" id="IPR050204">
    <property type="entry name" value="AraC_XylS_family_regulators"/>
</dbReference>
<dbReference type="PRINTS" id="PR00032">
    <property type="entry name" value="HTHARAC"/>
</dbReference>
<evidence type="ECO:0000256" key="2">
    <source>
        <dbReference type="ARBA" id="ARBA00023125"/>
    </source>
</evidence>
<dbReference type="Pfam" id="PF12833">
    <property type="entry name" value="HTH_18"/>
    <property type="match status" value="1"/>
</dbReference>
<dbReference type="SMART" id="SM00342">
    <property type="entry name" value="HTH_ARAC"/>
    <property type="match status" value="1"/>
</dbReference>
<proteinExistence type="predicted"/>
<dbReference type="PANTHER" id="PTHR46796">
    <property type="entry name" value="HTH-TYPE TRANSCRIPTIONAL ACTIVATOR RHAS-RELATED"/>
    <property type="match status" value="1"/>
</dbReference>
<dbReference type="SUPFAM" id="SSF46689">
    <property type="entry name" value="Homeodomain-like"/>
    <property type="match status" value="1"/>
</dbReference>
<evidence type="ECO:0000313" key="6">
    <source>
        <dbReference type="Proteomes" id="UP001055336"/>
    </source>
</evidence>
<gene>
    <name evidence="5" type="ORF">MKK62_25965</name>
</gene>
<dbReference type="PROSITE" id="PS00041">
    <property type="entry name" value="HTH_ARAC_FAMILY_1"/>
    <property type="match status" value="1"/>
</dbReference>
<keyword evidence="2" id="KW-0238">DNA-binding</keyword>
<keyword evidence="3" id="KW-0804">Transcription</keyword>